<evidence type="ECO:0000256" key="15">
    <source>
        <dbReference type="PIRSR" id="PIRSR630616-2"/>
    </source>
</evidence>
<feature type="cross-link" description="Glycyl lysine isopeptide (Lys-Gly) (interchain with G-Cter in SUMO2)" evidence="16">
    <location>
        <position position="153"/>
    </location>
</feature>
<evidence type="ECO:0000256" key="18">
    <source>
        <dbReference type="RuleBase" id="RU367134"/>
    </source>
</evidence>
<feature type="binding site" evidence="15">
    <location>
        <position position="169"/>
    </location>
    <ligand>
        <name>ATP</name>
        <dbReference type="ChEBI" id="CHEBI:30616"/>
    </ligand>
</feature>
<dbReference type="PROSITE" id="PS50011">
    <property type="entry name" value="PROTEIN_KINASE_DOM"/>
    <property type="match status" value="1"/>
</dbReference>
<evidence type="ECO:0000256" key="14">
    <source>
        <dbReference type="PIRSR" id="PIRSR630616-1"/>
    </source>
</evidence>
<keyword evidence="9" id="KW-0106">Calcium</keyword>
<dbReference type="InterPro" id="IPR017441">
    <property type="entry name" value="Protein_kinase_ATP_BS"/>
</dbReference>
<evidence type="ECO:0000256" key="3">
    <source>
        <dbReference type="ARBA" id="ARBA00022527"/>
    </source>
</evidence>
<comment type="subunit">
    <text evidence="2">Monomer.</text>
</comment>
<dbReference type="FunFam" id="1.10.510.10:FF:000571">
    <property type="entry name" value="Maternal embryonic leucine zipper kinase"/>
    <property type="match status" value="1"/>
</dbReference>
<feature type="coiled-coil region" evidence="19">
    <location>
        <begin position="587"/>
        <end position="659"/>
    </location>
</feature>
<keyword evidence="10 15" id="KW-0067">ATP-binding</keyword>
<keyword evidence="6" id="KW-0677">Repeat</keyword>
<dbReference type="OrthoDB" id="68483at2759"/>
<evidence type="ECO:0000256" key="7">
    <source>
        <dbReference type="ARBA" id="ARBA00022741"/>
    </source>
</evidence>
<dbReference type="Gene3D" id="1.10.510.10">
    <property type="entry name" value="Transferase(Phosphotransferase) domain 1"/>
    <property type="match status" value="1"/>
</dbReference>
<evidence type="ECO:0000256" key="9">
    <source>
        <dbReference type="ARBA" id="ARBA00022837"/>
    </source>
</evidence>
<dbReference type="InterPro" id="IPR011009">
    <property type="entry name" value="Kinase-like_dom_sf"/>
</dbReference>
<evidence type="ECO:0000259" key="20">
    <source>
        <dbReference type="PROSITE" id="PS50011"/>
    </source>
</evidence>
<comment type="cofactor">
    <cofactor evidence="1">
        <name>Mg(2+)</name>
        <dbReference type="ChEBI" id="CHEBI:18420"/>
    </cofactor>
</comment>
<keyword evidence="7 15" id="KW-0547">Nucleotide-binding</keyword>
<dbReference type="EMBL" id="MPUH01000005">
    <property type="protein sequence ID" value="OMJ95932.1"/>
    <property type="molecule type" value="Genomic_DNA"/>
</dbReference>
<dbReference type="EC" id="2.7.11.1" evidence="18"/>
<comment type="catalytic activity">
    <reaction evidence="13 18">
        <text>L-seryl-[protein] + ATP = O-phospho-L-seryl-[protein] + ADP + H(+)</text>
        <dbReference type="Rhea" id="RHEA:17989"/>
        <dbReference type="Rhea" id="RHEA-COMP:9863"/>
        <dbReference type="Rhea" id="RHEA-COMP:11604"/>
        <dbReference type="ChEBI" id="CHEBI:15378"/>
        <dbReference type="ChEBI" id="CHEBI:29999"/>
        <dbReference type="ChEBI" id="CHEBI:30616"/>
        <dbReference type="ChEBI" id="CHEBI:83421"/>
        <dbReference type="ChEBI" id="CHEBI:456216"/>
        <dbReference type="EC" id="2.7.11.1"/>
    </reaction>
</comment>
<organism evidence="21 22">
    <name type="scientific">Stentor coeruleus</name>
    <dbReference type="NCBI Taxonomy" id="5963"/>
    <lineage>
        <taxon>Eukaryota</taxon>
        <taxon>Sar</taxon>
        <taxon>Alveolata</taxon>
        <taxon>Ciliophora</taxon>
        <taxon>Postciliodesmatophora</taxon>
        <taxon>Heterotrichea</taxon>
        <taxon>Heterotrichida</taxon>
        <taxon>Stentoridae</taxon>
        <taxon>Stentor</taxon>
    </lineage>
</organism>
<proteinExistence type="inferred from homology"/>
<keyword evidence="5" id="KW-0479">Metal-binding</keyword>
<keyword evidence="4 18" id="KW-0808">Transferase</keyword>
<dbReference type="Proteomes" id="UP000187209">
    <property type="component" value="Unassembled WGS sequence"/>
</dbReference>
<reference evidence="21 22" key="1">
    <citation type="submission" date="2016-11" db="EMBL/GenBank/DDBJ databases">
        <title>The macronuclear genome of Stentor coeruleus: a giant cell with tiny introns.</title>
        <authorList>
            <person name="Slabodnick M."/>
            <person name="Ruby J.G."/>
            <person name="Reiff S.B."/>
            <person name="Swart E.C."/>
            <person name="Gosai S."/>
            <person name="Prabakaran S."/>
            <person name="Witkowska E."/>
            <person name="Larue G.E."/>
            <person name="Fisher S."/>
            <person name="Freeman R.M."/>
            <person name="Gunawardena J."/>
            <person name="Chu W."/>
            <person name="Stover N.A."/>
            <person name="Gregory B.D."/>
            <person name="Nowacki M."/>
            <person name="Derisi J."/>
            <person name="Roy S.W."/>
            <person name="Marshall W.F."/>
            <person name="Sood P."/>
        </authorList>
    </citation>
    <scope>NUCLEOTIDE SEQUENCE [LARGE SCALE GENOMIC DNA]</scope>
    <source>
        <strain evidence="21">WM001</strain>
    </source>
</reference>
<dbReference type="PROSITE" id="PS00108">
    <property type="entry name" value="PROTEIN_KINASE_ST"/>
    <property type="match status" value="1"/>
</dbReference>
<dbReference type="SMART" id="SM00220">
    <property type="entry name" value="S_TKc"/>
    <property type="match status" value="1"/>
</dbReference>
<keyword evidence="19" id="KW-0175">Coiled coil</keyword>
<protein>
    <recommendedName>
        <fullName evidence="18">Aurora kinase</fullName>
        <ecNumber evidence="18">2.7.11.1</ecNumber>
    </recommendedName>
</protein>
<gene>
    <name evidence="21" type="ORF">SteCoe_484</name>
</gene>
<feature type="binding site" evidence="15 17">
    <location>
        <position position="57"/>
    </location>
    <ligand>
        <name>ATP</name>
        <dbReference type="ChEBI" id="CHEBI:30616"/>
    </ligand>
</feature>
<feature type="coiled-coil region" evidence="19">
    <location>
        <begin position="346"/>
        <end position="394"/>
    </location>
</feature>
<keyword evidence="3 18" id="KW-0723">Serine/threonine-protein kinase</keyword>
<evidence type="ECO:0000256" key="10">
    <source>
        <dbReference type="ARBA" id="ARBA00022840"/>
    </source>
</evidence>
<dbReference type="Pfam" id="PF00069">
    <property type="entry name" value="Pkinase"/>
    <property type="match status" value="1"/>
</dbReference>
<feature type="domain" description="Protein kinase" evidence="20">
    <location>
        <begin position="28"/>
        <end position="281"/>
    </location>
</feature>
<evidence type="ECO:0000256" key="11">
    <source>
        <dbReference type="ARBA" id="ARBA00024334"/>
    </source>
</evidence>
<dbReference type="GO" id="GO:0005524">
    <property type="term" value="F:ATP binding"/>
    <property type="evidence" value="ECO:0007669"/>
    <property type="project" value="UniProtKB-UniRule"/>
</dbReference>
<evidence type="ECO:0000256" key="13">
    <source>
        <dbReference type="ARBA" id="ARBA00048679"/>
    </source>
</evidence>
<sequence length="687" mass="80269">MSAKKNPKKLLFQAPPLDGEKETCKKDYTFETKLGDGAFGQVWKIIHNKSNKSYACKQVAKERVTSMFEQFRREVLIMYEITHPNIIKLFHHFEDDKYFYLVMEIAEGGSLFQKLTIDKTFIEKQANEYFKEILDAVDYLHKRTPVIIHRDIKPENILIGDQGHLKLTDFGWSNYYFSEQGTPRYTICGTFEYLSPEMVKETGHTNAVDIWCLGILLYEMLCGYTPFKAAGRDSLMENITKGKLKFPSTMSPLVKNLITKILEKNPVKRLSIEKIKQHEWYKMYTNCSIGKGRSEKNSLIRQSPTKPLLPVVPNSVIDSNKEVNLNSFRKSILIIKNELISRIEVMKELREKIKDSTIKIKDEEATVKVIEQEILEKKKEAAELELNHKVLYEKFADSTRVLEKLGVSHNLEEMKVNISMKKIEIEKKILEIDEKYETIQSMAVKINELDDNIIDKTRYFDNLKNYFAKLKSKGSTLHNTRKSQISDLQASYECLKSQIIEHEKQIEELETPENKAARGLMIFVKTNKNKIIENTLIEDKLDFLDEQICIKEVELERIKIEYLDQKKALMRIIRYDKEKILKKKSDLDFLMNKMRNAMSFKETLEEQLSNSRNLEIKYKLEIFDIQAAREKAKALKVKLNTLNSRINKAKIVKARMRNNMNERAGNIEDIEMELGMLKAEILMIDDI</sequence>
<comment type="catalytic activity">
    <reaction evidence="12 18">
        <text>L-threonyl-[protein] + ATP = O-phospho-L-threonyl-[protein] + ADP + H(+)</text>
        <dbReference type="Rhea" id="RHEA:46608"/>
        <dbReference type="Rhea" id="RHEA-COMP:11060"/>
        <dbReference type="Rhea" id="RHEA-COMP:11605"/>
        <dbReference type="ChEBI" id="CHEBI:15378"/>
        <dbReference type="ChEBI" id="CHEBI:30013"/>
        <dbReference type="ChEBI" id="CHEBI:30616"/>
        <dbReference type="ChEBI" id="CHEBI:61977"/>
        <dbReference type="ChEBI" id="CHEBI:456216"/>
        <dbReference type="EC" id="2.7.11.1"/>
    </reaction>
</comment>
<name>A0A1R2D3V1_9CILI</name>
<evidence type="ECO:0000256" key="1">
    <source>
        <dbReference type="ARBA" id="ARBA00001946"/>
    </source>
</evidence>
<evidence type="ECO:0000256" key="6">
    <source>
        <dbReference type="ARBA" id="ARBA00022737"/>
    </source>
</evidence>
<evidence type="ECO:0000256" key="8">
    <source>
        <dbReference type="ARBA" id="ARBA00022777"/>
    </source>
</evidence>
<evidence type="ECO:0000256" key="19">
    <source>
        <dbReference type="SAM" id="Coils"/>
    </source>
</evidence>
<feature type="binding site" evidence="15">
    <location>
        <begin position="155"/>
        <end position="156"/>
    </location>
    <ligand>
        <name>ATP</name>
        <dbReference type="ChEBI" id="CHEBI:30616"/>
    </ligand>
</feature>
<dbReference type="InterPro" id="IPR000719">
    <property type="entry name" value="Prot_kinase_dom"/>
</dbReference>
<evidence type="ECO:0000256" key="17">
    <source>
        <dbReference type="PROSITE-ProRule" id="PRU10141"/>
    </source>
</evidence>
<evidence type="ECO:0000256" key="12">
    <source>
        <dbReference type="ARBA" id="ARBA00047899"/>
    </source>
</evidence>
<evidence type="ECO:0000256" key="5">
    <source>
        <dbReference type="ARBA" id="ARBA00022723"/>
    </source>
</evidence>
<evidence type="ECO:0000256" key="2">
    <source>
        <dbReference type="ARBA" id="ARBA00011245"/>
    </source>
</evidence>
<dbReference type="GO" id="GO:0046872">
    <property type="term" value="F:metal ion binding"/>
    <property type="evidence" value="ECO:0007669"/>
    <property type="project" value="UniProtKB-KW"/>
</dbReference>
<accession>A0A1R2D3V1</accession>
<feature type="active site" description="Proton acceptor" evidence="14">
    <location>
        <position position="151"/>
    </location>
</feature>
<comment type="caution">
    <text evidence="21">The sequence shown here is derived from an EMBL/GenBank/DDBJ whole genome shotgun (WGS) entry which is preliminary data.</text>
</comment>
<dbReference type="PROSITE" id="PS00107">
    <property type="entry name" value="PROTEIN_KINASE_ATP"/>
    <property type="match status" value="1"/>
</dbReference>
<evidence type="ECO:0000256" key="16">
    <source>
        <dbReference type="PIRSR" id="PIRSR630616-3"/>
    </source>
</evidence>
<comment type="similarity">
    <text evidence="18">Belongs to the protein kinase superfamily. Ser/Thr protein kinase family. Aurora subfamily.</text>
</comment>
<feature type="binding site" evidence="15">
    <location>
        <begin position="104"/>
        <end position="106"/>
    </location>
    <ligand>
        <name>ATP</name>
        <dbReference type="ChEBI" id="CHEBI:30616"/>
    </ligand>
</feature>
<dbReference type="FunFam" id="3.30.200.20:FF:000315">
    <property type="entry name" value="Calcium-dependent protein kinase 3"/>
    <property type="match status" value="1"/>
</dbReference>
<comment type="similarity">
    <text evidence="11">Belongs to the protein kinase superfamily. Ser/Thr protein kinase family. CDPK subfamily.</text>
</comment>
<dbReference type="InterPro" id="IPR030616">
    <property type="entry name" value="Aur-like"/>
</dbReference>
<evidence type="ECO:0000256" key="4">
    <source>
        <dbReference type="ARBA" id="ARBA00022679"/>
    </source>
</evidence>
<dbReference type="SUPFAM" id="SSF56112">
    <property type="entry name" value="Protein kinase-like (PK-like)"/>
    <property type="match status" value="1"/>
</dbReference>
<dbReference type="CDD" id="cd14007">
    <property type="entry name" value="STKc_Aurora"/>
    <property type="match status" value="1"/>
</dbReference>
<dbReference type="AlphaFoldDB" id="A0A1R2D3V1"/>
<dbReference type="GO" id="GO:0004674">
    <property type="term" value="F:protein serine/threonine kinase activity"/>
    <property type="evidence" value="ECO:0007669"/>
    <property type="project" value="UniProtKB-KW"/>
</dbReference>
<evidence type="ECO:0000313" key="21">
    <source>
        <dbReference type="EMBL" id="OMJ95932.1"/>
    </source>
</evidence>
<keyword evidence="8 18" id="KW-0418">Kinase</keyword>
<dbReference type="InterPro" id="IPR008271">
    <property type="entry name" value="Ser/Thr_kinase_AS"/>
</dbReference>
<keyword evidence="22" id="KW-1185">Reference proteome</keyword>
<evidence type="ECO:0000313" key="22">
    <source>
        <dbReference type="Proteomes" id="UP000187209"/>
    </source>
</evidence>
<dbReference type="PANTHER" id="PTHR24350">
    <property type="entry name" value="SERINE/THREONINE-PROTEIN KINASE IAL-RELATED"/>
    <property type="match status" value="1"/>
</dbReference>